<dbReference type="AlphaFoldDB" id="A0A158I7Q4"/>
<dbReference type="GO" id="GO:0042602">
    <property type="term" value="F:riboflavin reductase (NADPH) activity"/>
    <property type="evidence" value="ECO:0007669"/>
    <property type="project" value="TreeGrafter"/>
</dbReference>
<evidence type="ECO:0000313" key="4">
    <source>
        <dbReference type="Proteomes" id="UP000054893"/>
    </source>
</evidence>
<dbReference type="Pfam" id="PF01613">
    <property type="entry name" value="Flavin_Reduct"/>
    <property type="match status" value="1"/>
</dbReference>
<dbReference type="Gene3D" id="2.30.110.10">
    <property type="entry name" value="Electron Transport, Fmn-binding Protein, Chain A"/>
    <property type="match status" value="1"/>
</dbReference>
<gene>
    <name evidence="3" type="ORF">AWB64_05643</name>
</gene>
<dbReference type="InterPro" id="IPR050268">
    <property type="entry name" value="NADH-dep_flavin_reductase"/>
</dbReference>
<dbReference type="PANTHER" id="PTHR30466">
    <property type="entry name" value="FLAVIN REDUCTASE"/>
    <property type="match status" value="1"/>
</dbReference>
<dbReference type="PANTHER" id="PTHR30466:SF1">
    <property type="entry name" value="FMN REDUCTASE (NADH) RUTF"/>
    <property type="match status" value="1"/>
</dbReference>
<evidence type="ECO:0000259" key="2">
    <source>
        <dbReference type="SMART" id="SM00903"/>
    </source>
</evidence>
<dbReference type="EMBL" id="FCOC02000027">
    <property type="protein sequence ID" value="SAL52403.1"/>
    <property type="molecule type" value="Genomic_DNA"/>
</dbReference>
<evidence type="ECO:0000256" key="1">
    <source>
        <dbReference type="ARBA" id="ARBA00023002"/>
    </source>
</evidence>
<dbReference type="GO" id="GO:0006208">
    <property type="term" value="P:pyrimidine nucleobase catabolic process"/>
    <property type="evidence" value="ECO:0007669"/>
    <property type="project" value="TreeGrafter"/>
</dbReference>
<reference evidence="3 4" key="1">
    <citation type="submission" date="2016-01" db="EMBL/GenBank/DDBJ databases">
        <authorList>
            <person name="Oliw E.H."/>
        </authorList>
    </citation>
    <scope>NUCLEOTIDE SEQUENCE [LARGE SCALE GENOMIC DNA]</scope>
    <source>
        <strain evidence="3">LMG 22029</strain>
    </source>
</reference>
<protein>
    <submittedName>
        <fullName evidence="3">Flavin reductase-like, FMN-binding</fullName>
    </submittedName>
</protein>
<organism evidence="3 4">
    <name type="scientific">Caballeronia sordidicola</name>
    <name type="common">Burkholderia sordidicola</name>
    <dbReference type="NCBI Taxonomy" id="196367"/>
    <lineage>
        <taxon>Bacteria</taxon>
        <taxon>Pseudomonadati</taxon>
        <taxon>Pseudomonadota</taxon>
        <taxon>Betaproteobacteria</taxon>
        <taxon>Burkholderiales</taxon>
        <taxon>Burkholderiaceae</taxon>
        <taxon>Caballeronia</taxon>
    </lineage>
</organism>
<name>A0A158I7Q4_CABSO</name>
<proteinExistence type="predicted"/>
<accession>A0A158I7Q4</accession>
<evidence type="ECO:0000313" key="3">
    <source>
        <dbReference type="EMBL" id="SAL52403.1"/>
    </source>
</evidence>
<keyword evidence="1" id="KW-0560">Oxidoreductase</keyword>
<dbReference type="RefSeq" id="WP_060858606.1">
    <property type="nucleotide sequence ID" value="NZ_FCOC02000027.1"/>
</dbReference>
<feature type="domain" description="Flavin reductase like" evidence="2">
    <location>
        <begin position="30"/>
        <end position="175"/>
    </location>
</feature>
<dbReference type="Proteomes" id="UP000054893">
    <property type="component" value="Unassembled WGS sequence"/>
</dbReference>
<dbReference type="GO" id="GO:0010181">
    <property type="term" value="F:FMN binding"/>
    <property type="evidence" value="ECO:0007669"/>
    <property type="project" value="InterPro"/>
</dbReference>
<dbReference type="InterPro" id="IPR002563">
    <property type="entry name" value="Flavin_Rdtase-like_dom"/>
</dbReference>
<dbReference type="SMART" id="SM00903">
    <property type="entry name" value="Flavin_Reduct"/>
    <property type="match status" value="1"/>
</dbReference>
<dbReference type="InterPro" id="IPR012349">
    <property type="entry name" value="Split_barrel_FMN-bd"/>
</dbReference>
<dbReference type="SUPFAM" id="SSF50475">
    <property type="entry name" value="FMN-binding split barrel"/>
    <property type="match status" value="1"/>
</dbReference>
<sequence length="179" mass="18979">MSIDMAFAAARKAACSQQSTLCVTDFRNAMANLGAAVHIITTDGATGRAGFTASAVCSVTDSPPSVLVCINRNSSAYAATLSNRVVCINTLSASQQPMSAAFSAKAPMDERFASGEWVEEDGRAPALRGAIMSMHCRISNTVSVGTHDILLCEVDRIDANPHGGILIYYNRKYHDIACE</sequence>